<dbReference type="Proteomes" id="UP000189670">
    <property type="component" value="Unassembled WGS sequence"/>
</dbReference>
<dbReference type="InterPro" id="IPR013783">
    <property type="entry name" value="Ig-like_fold"/>
</dbReference>
<protein>
    <recommendedName>
        <fullName evidence="3">Cadherin domain-containing protein</fullName>
    </recommendedName>
</protein>
<reference evidence="2" key="1">
    <citation type="submission" date="2012-11" db="EMBL/GenBank/DDBJ databases">
        <authorList>
            <person name="Lucero-Rivera Y.E."/>
            <person name="Tovar-Ramirez D."/>
        </authorList>
    </citation>
    <scope>NUCLEOTIDE SEQUENCE [LARGE SCALE GENOMIC DNA]</scope>
    <source>
        <strain evidence="2">Araruama</strain>
    </source>
</reference>
<comment type="caution">
    <text evidence="1">The sequence shown here is derived from an EMBL/GenBank/DDBJ whole genome shotgun (WGS) entry which is preliminary data.</text>
</comment>
<gene>
    <name evidence="1" type="ORF">OMM_10989</name>
</gene>
<sequence length="190" mass="20639">MAIILVDFTPVGDQSGNANLTFTISDPESLSASHVVLITVNDINDSPQIDVISDQTIDEDTILSAMKITVTDLETDGCSMGITFTSSDTDLIPVSNISYTCSANIFYLTLTPVAEQSGASTITVTITDDGYLTAIESFVFNVTEVYDMPGTRGNPYTITCIEELYNMRDDNLGAYYQLIKDLDFNDAASY</sequence>
<dbReference type="Gene3D" id="2.60.40.10">
    <property type="entry name" value="Immunoglobulins"/>
    <property type="match status" value="1"/>
</dbReference>
<evidence type="ECO:0000313" key="1">
    <source>
        <dbReference type="EMBL" id="ETR67991.1"/>
    </source>
</evidence>
<dbReference type="EMBL" id="ATBP01001127">
    <property type="protein sequence ID" value="ETR67991.1"/>
    <property type="molecule type" value="Genomic_DNA"/>
</dbReference>
<accession>A0A1V1NZJ2</accession>
<evidence type="ECO:0008006" key="3">
    <source>
        <dbReference type="Google" id="ProtNLM"/>
    </source>
</evidence>
<name>A0A1V1NZJ2_9BACT</name>
<proteinExistence type="predicted"/>
<dbReference type="AlphaFoldDB" id="A0A1V1NZJ2"/>
<feature type="non-terminal residue" evidence="1">
    <location>
        <position position="190"/>
    </location>
</feature>
<evidence type="ECO:0000313" key="2">
    <source>
        <dbReference type="Proteomes" id="UP000189670"/>
    </source>
</evidence>
<organism evidence="1 2">
    <name type="scientific">Candidatus Magnetoglobus multicellularis str. Araruama</name>
    <dbReference type="NCBI Taxonomy" id="890399"/>
    <lineage>
        <taxon>Bacteria</taxon>
        <taxon>Pseudomonadati</taxon>
        <taxon>Thermodesulfobacteriota</taxon>
        <taxon>Desulfobacteria</taxon>
        <taxon>Desulfobacterales</taxon>
        <taxon>Desulfobacteraceae</taxon>
        <taxon>Candidatus Magnetoglobus</taxon>
    </lineage>
</organism>